<dbReference type="EMBL" id="CCYD01002939">
    <property type="protein sequence ID" value="CEG48478.1"/>
    <property type="molecule type" value="Genomic_DNA"/>
</dbReference>
<name>A0A0P1B348_PLAHL</name>
<dbReference type="Proteomes" id="UP000054928">
    <property type="component" value="Unassembled WGS sequence"/>
</dbReference>
<evidence type="ECO:0000313" key="2">
    <source>
        <dbReference type="Proteomes" id="UP000054928"/>
    </source>
</evidence>
<sequence length="68" mass="7719">MSIDQIDRRWRPSTEVLLDDSVRSSSLKELIRSRCGGIQTLSNTLIGYLLCEMRSNSYTGECTVLHGR</sequence>
<organism evidence="1 2">
    <name type="scientific">Plasmopara halstedii</name>
    <name type="common">Downy mildew of sunflower</name>
    <dbReference type="NCBI Taxonomy" id="4781"/>
    <lineage>
        <taxon>Eukaryota</taxon>
        <taxon>Sar</taxon>
        <taxon>Stramenopiles</taxon>
        <taxon>Oomycota</taxon>
        <taxon>Peronosporomycetes</taxon>
        <taxon>Peronosporales</taxon>
        <taxon>Peronosporaceae</taxon>
        <taxon>Plasmopara</taxon>
    </lineage>
</organism>
<protein>
    <submittedName>
        <fullName evidence="1">Uncharacterized protein</fullName>
    </submittedName>
</protein>
<accession>A0A0P1B348</accession>
<dbReference type="GeneID" id="59052933"/>
<reference evidence="2" key="1">
    <citation type="submission" date="2014-09" db="EMBL/GenBank/DDBJ databases">
        <authorList>
            <person name="Sharma Rahul"/>
            <person name="Thines Marco"/>
        </authorList>
    </citation>
    <scope>NUCLEOTIDE SEQUENCE [LARGE SCALE GENOMIC DNA]</scope>
</reference>
<keyword evidence="2" id="KW-1185">Reference proteome</keyword>
<proteinExistence type="predicted"/>
<dbReference type="AlphaFoldDB" id="A0A0P1B348"/>
<evidence type="ECO:0000313" key="1">
    <source>
        <dbReference type="EMBL" id="CEG48478.1"/>
    </source>
</evidence>
<dbReference type="RefSeq" id="XP_036263455.1">
    <property type="nucleotide sequence ID" value="XM_036407210.1"/>
</dbReference>